<dbReference type="KEGG" id="fla:SY85_11220"/>
<feature type="domain" description="Cyclic nucleotide-binding" evidence="1">
    <location>
        <begin position="32"/>
        <end position="119"/>
    </location>
</feature>
<proteinExistence type="predicted"/>
<dbReference type="Proteomes" id="UP000077177">
    <property type="component" value="Chromosome"/>
</dbReference>
<dbReference type="STRING" id="1492898.SY85_11220"/>
<evidence type="ECO:0000313" key="3">
    <source>
        <dbReference type="Proteomes" id="UP000077177"/>
    </source>
</evidence>
<dbReference type="SUPFAM" id="SSF51206">
    <property type="entry name" value="cAMP-binding domain-like"/>
    <property type="match status" value="1"/>
</dbReference>
<dbReference type="CDD" id="cd00038">
    <property type="entry name" value="CAP_ED"/>
    <property type="match status" value="1"/>
</dbReference>
<dbReference type="Pfam" id="PF00027">
    <property type="entry name" value="cNMP_binding"/>
    <property type="match status" value="1"/>
</dbReference>
<protein>
    <submittedName>
        <fullName evidence="2">Cyclic nucleotide-binding protein</fullName>
    </submittedName>
</protein>
<sequence>MPTSQLKTFVDAIHPLKEKEWAAFEAIWQPITYKRKTLLTTAGETERYLYFVLEGVQRGYSVTASEEEATIVFTYPYSFSGVADAFLTQTPSAYFLETLTGSSFLRTTYQQLDELMSQYPAIQTMILKATSWAFKGVLERNVELQVLSAEEKFRKLLTRSPQVLNLIPHKYLASYLGMDATTFSKLLSTVRI</sequence>
<dbReference type="EMBL" id="CP011390">
    <property type="protein sequence ID" value="ANE50988.1"/>
    <property type="molecule type" value="Genomic_DNA"/>
</dbReference>
<reference evidence="3" key="1">
    <citation type="submission" date="2015-01" db="EMBL/GenBank/DDBJ databases">
        <title>Flavisolibacter sp./LCS9/ whole genome sequencing.</title>
        <authorList>
            <person name="Kim M.K."/>
            <person name="Srinivasan S."/>
            <person name="Lee J.-J."/>
        </authorList>
    </citation>
    <scope>NUCLEOTIDE SEQUENCE [LARGE SCALE GENOMIC DNA]</scope>
    <source>
        <strain evidence="3">LCS9</strain>
    </source>
</reference>
<dbReference type="InterPro" id="IPR014710">
    <property type="entry name" value="RmlC-like_jellyroll"/>
</dbReference>
<organism evidence="2 3">
    <name type="scientific">Flavisolibacter tropicus</name>
    <dbReference type="NCBI Taxonomy" id="1492898"/>
    <lineage>
        <taxon>Bacteria</taxon>
        <taxon>Pseudomonadati</taxon>
        <taxon>Bacteroidota</taxon>
        <taxon>Chitinophagia</taxon>
        <taxon>Chitinophagales</taxon>
        <taxon>Chitinophagaceae</taxon>
        <taxon>Flavisolibacter</taxon>
    </lineage>
</organism>
<name>A0A172TVI9_9BACT</name>
<dbReference type="InterPro" id="IPR018490">
    <property type="entry name" value="cNMP-bd_dom_sf"/>
</dbReference>
<keyword evidence="3" id="KW-1185">Reference proteome</keyword>
<gene>
    <name evidence="2" type="ORF">SY85_11220</name>
</gene>
<dbReference type="RefSeq" id="WP_066404525.1">
    <property type="nucleotide sequence ID" value="NZ_CP011390.1"/>
</dbReference>
<evidence type="ECO:0000259" key="1">
    <source>
        <dbReference type="Pfam" id="PF00027"/>
    </source>
</evidence>
<evidence type="ECO:0000313" key="2">
    <source>
        <dbReference type="EMBL" id="ANE50988.1"/>
    </source>
</evidence>
<accession>A0A172TVI9</accession>
<dbReference type="OrthoDB" id="792939at2"/>
<dbReference type="Gene3D" id="2.60.120.10">
    <property type="entry name" value="Jelly Rolls"/>
    <property type="match status" value="1"/>
</dbReference>
<dbReference type="InterPro" id="IPR000595">
    <property type="entry name" value="cNMP-bd_dom"/>
</dbReference>
<reference evidence="2 3" key="2">
    <citation type="journal article" date="2016" name="Int. J. Syst. Evol. Microbiol.">
        <title>Flavisolibacter tropicus sp. nov., isolated from tropical soil.</title>
        <authorList>
            <person name="Lee J.J."/>
            <person name="Kang M.S."/>
            <person name="Kim G.S."/>
            <person name="Lee C.S."/>
            <person name="Lim S."/>
            <person name="Lee J."/>
            <person name="Roh S.H."/>
            <person name="Kang H."/>
            <person name="Ha J.M."/>
            <person name="Bae S."/>
            <person name="Jung H.Y."/>
            <person name="Kim M.K."/>
        </authorList>
    </citation>
    <scope>NUCLEOTIDE SEQUENCE [LARGE SCALE GENOMIC DNA]</scope>
    <source>
        <strain evidence="2 3">LCS9</strain>
    </source>
</reference>
<dbReference type="AlphaFoldDB" id="A0A172TVI9"/>
<dbReference type="PATRIC" id="fig|1492898.3.peg.2419"/>